<evidence type="ECO:0000313" key="2">
    <source>
        <dbReference type="Proteomes" id="UP000282378"/>
    </source>
</evidence>
<gene>
    <name evidence="1" type="ORF">APX70_05042</name>
</gene>
<evidence type="ECO:0000313" key="1">
    <source>
        <dbReference type="EMBL" id="RML99526.1"/>
    </source>
</evidence>
<dbReference type="SUPFAM" id="SSF56235">
    <property type="entry name" value="N-terminal nucleophile aminohydrolases (Ntn hydrolases)"/>
    <property type="match status" value="1"/>
</dbReference>
<reference evidence="1 2" key="1">
    <citation type="submission" date="2018-08" db="EMBL/GenBank/DDBJ databases">
        <title>Recombination of ecologically and evolutionarily significant loci maintains genetic cohesion in the Pseudomonas syringae species complex.</title>
        <authorList>
            <person name="Dillon M."/>
            <person name="Thakur S."/>
            <person name="Almeida R.N.D."/>
            <person name="Weir B.S."/>
            <person name="Guttman D.S."/>
        </authorList>
    </citation>
    <scope>NUCLEOTIDE SEQUENCE [LARGE SCALE GENOMIC DNA]</scope>
    <source>
        <strain evidence="1 2">88_10</strain>
    </source>
</reference>
<dbReference type="Proteomes" id="UP000282378">
    <property type="component" value="Unassembled WGS sequence"/>
</dbReference>
<dbReference type="Pfam" id="PF01804">
    <property type="entry name" value="Penicil_amidase"/>
    <property type="match status" value="1"/>
</dbReference>
<organism evidence="1 2">
    <name type="scientific">Pseudomonas syringae pv. maculicola</name>
    <dbReference type="NCBI Taxonomy" id="59511"/>
    <lineage>
        <taxon>Bacteria</taxon>
        <taxon>Pseudomonadati</taxon>
        <taxon>Pseudomonadota</taxon>
        <taxon>Gammaproteobacteria</taxon>
        <taxon>Pseudomonadales</taxon>
        <taxon>Pseudomonadaceae</taxon>
        <taxon>Pseudomonas</taxon>
    </lineage>
</organism>
<comment type="caution">
    <text evidence="1">The sequence shown here is derived from an EMBL/GenBank/DDBJ whole genome shotgun (WGS) entry which is preliminary data.</text>
</comment>
<feature type="non-terminal residue" evidence="1">
    <location>
        <position position="1"/>
    </location>
</feature>
<sequence>EAFTRLMAFDGKLSATSADAALYELFLQESAKQIFLDELGPETSPAWQALVANASSSYSPQADHLLGRDE</sequence>
<feature type="non-terminal residue" evidence="1">
    <location>
        <position position="70"/>
    </location>
</feature>
<dbReference type="InterPro" id="IPR002692">
    <property type="entry name" value="S45"/>
</dbReference>
<protein>
    <submittedName>
        <fullName evidence="1">Penicillin amidase protein</fullName>
    </submittedName>
</protein>
<dbReference type="InterPro" id="IPR029055">
    <property type="entry name" value="Ntn_hydrolases_N"/>
</dbReference>
<accession>A0A3M3AGS9</accession>
<proteinExistence type="predicted"/>
<dbReference type="EMBL" id="RBNL01000617">
    <property type="protein sequence ID" value="RML99526.1"/>
    <property type="molecule type" value="Genomic_DNA"/>
</dbReference>
<dbReference type="GO" id="GO:0016787">
    <property type="term" value="F:hydrolase activity"/>
    <property type="evidence" value="ECO:0007669"/>
    <property type="project" value="InterPro"/>
</dbReference>
<dbReference type="GO" id="GO:0017000">
    <property type="term" value="P:antibiotic biosynthetic process"/>
    <property type="evidence" value="ECO:0007669"/>
    <property type="project" value="InterPro"/>
</dbReference>
<name>A0A3M3AGS9_PSEYM</name>
<dbReference type="AlphaFoldDB" id="A0A3M3AGS9"/>